<proteinExistence type="predicted"/>
<dbReference type="EMBL" id="LAZR01002856">
    <property type="protein sequence ID" value="KKN24775.1"/>
    <property type="molecule type" value="Genomic_DNA"/>
</dbReference>
<feature type="non-terminal residue" evidence="1">
    <location>
        <position position="1"/>
    </location>
</feature>
<evidence type="ECO:0000313" key="1">
    <source>
        <dbReference type="EMBL" id="KKN24775.1"/>
    </source>
</evidence>
<accession>A0A0F9NZ77</accession>
<gene>
    <name evidence="1" type="ORF">LCGC14_0891390</name>
</gene>
<organism evidence="1">
    <name type="scientific">marine sediment metagenome</name>
    <dbReference type="NCBI Taxonomy" id="412755"/>
    <lineage>
        <taxon>unclassified sequences</taxon>
        <taxon>metagenomes</taxon>
        <taxon>ecological metagenomes</taxon>
    </lineage>
</organism>
<comment type="caution">
    <text evidence="1">The sequence shown here is derived from an EMBL/GenBank/DDBJ whole genome shotgun (WGS) entry which is preliminary data.</text>
</comment>
<protein>
    <submittedName>
        <fullName evidence="1">Uncharacterized protein</fullName>
    </submittedName>
</protein>
<sequence>GRSWKGLTTLSSGIGGVANIDQGDVFLIRLSPGDGTSDFDIWGVRLTYRVGIDNTD</sequence>
<name>A0A0F9NZ77_9ZZZZ</name>
<dbReference type="AlphaFoldDB" id="A0A0F9NZ77"/>
<reference evidence="1" key="1">
    <citation type="journal article" date="2015" name="Nature">
        <title>Complex archaea that bridge the gap between prokaryotes and eukaryotes.</title>
        <authorList>
            <person name="Spang A."/>
            <person name="Saw J.H."/>
            <person name="Jorgensen S.L."/>
            <person name="Zaremba-Niedzwiedzka K."/>
            <person name="Martijn J."/>
            <person name="Lind A.E."/>
            <person name="van Eijk R."/>
            <person name="Schleper C."/>
            <person name="Guy L."/>
            <person name="Ettema T.J."/>
        </authorList>
    </citation>
    <scope>NUCLEOTIDE SEQUENCE</scope>
</reference>